<dbReference type="PANTHER" id="PTHR12815">
    <property type="entry name" value="SORTING AND ASSEMBLY MACHINERY SAMM50 PROTEIN FAMILY MEMBER"/>
    <property type="match status" value="1"/>
</dbReference>
<reference evidence="15" key="1">
    <citation type="submission" date="2016-04" db="EMBL/GenBank/DDBJ databases">
        <authorList>
            <person name="Tagini F."/>
        </authorList>
    </citation>
    <scope>NUCLEOTIDE SEQUENCE [LARGE SCALE GENOMIC DNA]</scope>
    <source>
        <strain evidence="15">CHUV0807</strain>
    </source>
</reference>
<proteinExistence type="inferred from homology"/>
<sequence>MHTKPLLTALCLALMTLPAQGKKADTITLESVPAAKPAARATKNAASLDGKTIRKIDIRGIKDKTRHDNAKVYLSLEKVVGEKIDQPDYVQYLIESGREEIRRSQQPFGYYHTQVDVQLDDSADGITVIYTVTQNEVTKLGQVNLQVLGEAERDEKFRELLAENPLKSGTTLDHNTYETYKARFVALASARGYFDAAFREHSIQVNPDTNTADVSLIFDSGMRYTFETVEFNEVPLSPDLLQRFVQFQPGQPYLSSDVATLQQDLQGSGYFAEALIGDEPDRERKTVPIKGQLTMDENKHYILGIGYSTDSGVRGKFDFDRRWVNSRGHQFSSKLYASTKTSSVDALYRIPAANPATDYYYFRLGGHIKRDTYDSRRAFGEGGYNFRLGDWEHRYGLVASWEKFTIGLTHGKTLLVYPQGQWTYTSTKNRLNPKDGYQFRFGLLGAGKGLLSDASVVQANLDGRYLQSLGDKNRLVGRMALGATWTDDFDRIPPSMRYFAGGDRSIRGYAFENIGSRDAGDNNIGGRYLAVGSLEYEYYFKPDWAAAAFVDAGDAYINDPKIKIGAGAGVHWQSPVGPIKLDVAHGFDKKYGDKVRLHISIGAELDL</sequence>
<keyword evidence="8" id="KW-0998">Cell outer membrane</keyword>
<evidence type="ECO:0000259" key="13">
    <source>
        <dbReference type="Pfam" id="PF17243"/>
    </source>
</evidence>
<evidence type="ECO:0000256" key="8">
    <source>
        <dbReference type="ARBA" id="ARBA00023237"/>
    </source>
</evidence>
<evidence type="ECO:0000256" key="5">
    <source>
        <dbReference type="ARBA" id="ARBA00022692"/>
    </source>
</evidence>
<dbReference type="GO" id="GO:0009279">
    <property type="term" value="C:cell outer membrane"/>
    <property type="evidence" value="ECO:0007669"/>
    <property type="project" value="UniProtKB-SubCell"/>
</dbReference>
<keyword evidence="5" id="KW-0812">Transmembrane</keyword>
<evidence type="ECO:0000256" key="4">
    <source>
        <dbReference type="ARBA" id="ARBA00022452"/>
    </source>
</evidence>
<keyword evidence="6 11" id="KW-0732">Signal</keyword>
<evidence type="ECO:0000259" key="12">
    <source>
        <dbReference type="Pfam" id="PF01103"/>
    </source>
</evidence>
<dbReference type="EMBL" id="FKLO01000049">
    <property type="protein sequence ID" value="SAM65662.1"/>
    <property type="molecule type" value="Genomic_DNA"/>
</dbReference>
<dbReference type="Pfam" id="PF01103">
    <property type="entry name" value="Omp85"/>
    <property type="match status" value="1"/>
</dbReference>
<evidence type="ECO:0000313" key="14">
    <source>
        <dbReference type="EMBL" id="SAM65662.1"/>
    </source>
</evidence>
<comment type="subcellular location">
    <subcellularLocation>
        <location evidence="1">Cell outer membrane</location>
    </subcellularLocation>
</comment>
<evidence type="ECO:0000256" key="3">
    <source>
        <dbReference type="ARBA" id="ARBA00015419"/>
    </source>
</evidence>
<evidence type="ECO:0000256" key="1">
    <source>
        <dbReference type="ARBA" id="ARBA00004442"/>
    </source>
</evidence>
<evidence type="ECO:0000256" key="6">
    <source>
        <dbReference type="ARBA" id="ARBA00022729"/>
    </source>
</evidence>
<dbReference type="Gene3D" id="2.40.160.50">
    <property type="entry name" value="membrane protein fhac: a member of the omp85/tpsb transporter family"/>
    <property type="match status" value="1"/>
</dbReference>
<dbReference type="AlphaFoldDB" id="A0A1C3H4V1"/>
<keyword evidence="7" id="KW-0472">Membrane</keyword>
<evidence type="ECO:0000256" key="9">
    <source>
        <dbReference type="ARBA" id="ARBA00033063"/>
    </source>
</evidence>
<protein>
    <recommendedName>
        <fullName evidence="3">Translocation and assembly module subunit TamA</fullName>
    </recommendedName>
    <alternativeName>
        <fullName evidence="9">Autotransporter assembly factor TamA</fullName>
    </alternativeName>
</protein>
<feature type="signal peptide" evidence="11">
    <location>
        <begin position="1"/>
        <end position="21"/>
    </location>
</feature>
<feature type="domain" description="Bacterial surface antigen (D15)" evidence="12">
    <location>
        <begin position="316"/>
        <end position="602"/>
    </location>
</feature>
<accession>A0A1C3H4V1</accession>
<gene>
    <name evidence="14" type="ORF">CHUV0807_1386</name>
</gene>
<dbReference type="Proteomes" id="UP000190837">
    <property type="component" value="Unassembled WGS sequence"/>
</dbReference>
<evidence type="ECO:0000256" key="7">
    <source>
        <dbReference type="ARBA" id="ARBA00023136"/>
    </source>
</evidence>
<feature type="domain" description="TamA POTRA" evidence="13">
    <location>
        <begin position="56"/>
        <end position="133"/>
    </location>
</feature>
<dbReference type="Pfam" id="PF17243">
    <property type="entry name" value="POTRA_TamA_1"/>
    <property type="match status" value="1"/>
</dbReference>
<comment type="similarity">
    <text evidence="2">Belongs to the TamA family.</text>
</comment>
<dbReference type="Gene3D" id="3.10.20.310">
    <property type="entry name" value="membrane protein fhac"/>
    <property type="match status" value="3"/>
</dbReference>
<dbReference type="GO" id="GO:0009306">
    <property type="term" value="P:protein secretion"/>
    <property type="evidence" value="ECO:0007669"/>
    <property type="project" value="TreeGrafter"/>
</dbReference>
<name>A0A1C3H4V1_9GAMM</name>
<organism evidence="14 15">
    <name type="scientific">Cardiobacterium hominis</name>
    <dbReference type="NCBI Taxonomy" id="2718"/>
    <lineage>
        <taxon>Bacteria</taxon>
        <taxon>Pseudomonadati</taxon>
        <taxon>Pseudomonadota</taxon>
        <taxon>Gammaproteobacteria</taxon>
        <taxon>Cardiobacteriales</taxon>
        <taxon>Cardiobacteriaceae</taxon>
        <taxon>Cardiobacterium</taxon>
    </lineage>
</organism>
<dbReference type="OMA" id="NTTMLLY"/>
<dbReference type="InterPro" id="IPR039910">
    <property type="entry name" value="D15-like"/>
</dbReference>
<evidence type="ECO:0000256" key="10">
    <source>
        <dbReference type="ARBA" id="ARBA00093548"/>
    </source>
</evidence>
<evidence type="ECO:0000256" key="11">
    <source>
        <dbReference type="SAM" id="SignalP"/>
    </source>
</evidence>
<dbReference type="InterPro" id="IPR035243">
    <property type="entry name" value="TamA_POTRA_Dom_1"/>
</dbReference>
<comment type="subunit">
    <text evidence="10">Interacts with TamB to form the translocation and assembly module (TAM).</text>
</comment>
<keyword evidence="4" id="KW-1134">Transmembrane beta strand</keyword>
<dbReference type="RefSeq" id="WP_004143075.1">
    <property type="nucleotide sequence ID" value="NZ_CP171111.1"/>
</dbReference>
<dbReference type="GeneID" id="84790659"/>
<dbReference type="PANTHER" id="PTHR12815:SF47">
    <property type="entry name" value="TRANSLOCATION AND ASSEMBLY MODULE SUBUNIT TAMA"/>
    <property type="match status" value="1"/>
</dbReference>
<dbReference type="GO" id="GO:0097347">
    <property type="term" value="C:TAM protein secretion complex"/>
    <property type="evidence" value="ECO:0007669"/>
    <property type="project" value="TreeGrafter"/>
</dbReference>
<evidence type="ECO:0000313" key="15">
    <source>
        <dbReference type="Proteomes" id="UP000190837"/>
    </source>
</evidence>
<evidence type="ECO:0000256" key="2">
    <source>
        <dbReference type="ARBA" id="ARBA00010248"/>
    </source>
</evidence>
<dbReference type="InterPro" id="IPR000184">
    <property type="entry name" value="Bac_surfAg_D15"/>
</dbReference>
<feature type="chain" id="PRO_5008674876" description="Translocation and assembly module subunit TamA" evidence="11">
    <location>
        <begin position="22"/>
        <end position="607"/>
    </location>
</feature>